<keyword evidence="1" id="KW-0687">Ribonucleoprotein</keyword>
<name>A0AAU7E4U8_9ROSI</name>
<keyword evidence="1" id="KW-0689">Ribosomal protein</keyword>
<dbReference type="AlphaFoldDB" id="A0AAU7E4U8"/>
<keyword evidence="1" id="KW-0934">Plastid</keyword>
<gene>
    <name evidence="1" type="primary">rpl23</name>
</gene>
<proteinExistence type="predicted"/>
<reference evidence="1" key="1">
    <citation type="submission" date="2024-01" db="EMBL/GenBank/DDBJ databases">
        <title>Characterization of the complete chloroplast genome sequence of Hypericum petiolulatum (Hypericaceae).</title>
        <authorList>
            <person name="Zou L."/>
            <person name="Bai R."/>
            <person name="Xiang C."/>
            <person name="Li L."/>
        </authorList>
    </citation>
    <scope>NUCLEOTIDE SEQUENCE</scope>
</reference>
<dbReference type="EMBL" id="PP085178">
    <property type="protein sequence ID" value="XBH49512.1"/>
    <property type="molecule type" value="Genomic_DNA"/>
</dbReference>
<keyword evidence="1" id="KW-0150">Chloroplast</keyword>
<organism evidence="1">
    <name type="scientific">Hypericum petiolulatum</name>
    <dbReference type="NCBI Taxonomy" id="1137009"/>
    <lineage>
        <taxon>Eukaryota</taxon>
        <taxon>Viridiplantae</taxon>
        <taxon>Streptophyta</taxon>
        <taxon>Embryophyta</taxon>
        <taxon>Tracheophyta</taxon>
        <taxon>Spermatophyta</taxon>
        <taxon>Magnoliopsida</taxon>
        <taxon>eudicotyledons</taxon>
        <taxon>Gunneridae</taxon>
        <taxon>Pentapetalae</taxon>
        <taxon>rosids</taxon>
        <taxon>fabids</taxon>
        <taxon>Malpighiales</taxon>
        <taxon>Hypericaceae</taxon>
        <taxon>Hypericeae</taxon>
        <taxon>Hypericum</taxon>
    </lineage>
</organism>
<dbReference type="GO" id="GO:0005840">
    <property type="term" value="C:ribosome"/>
    <property type="evidence" value="ECO:0007669"/>
    <property type="project" value="UniProtKB-KW"/>
</dbReference>
<accession>A0AAU7E4U8</accession>
<geneLocation type="chloroplast" evidence="1"/>
<evidence type="ECO:0000313" key="1">
    <source>
        <dbReference type="EMBL" id="XBH49512.1"/>
    </source>
</evidence>
<sequence length="65" mass="7869">MRLKLRENKIDLWMELNRQAVLTEKRIRLLNKKQYTLNIESGFTRTEKKKALGRTLLWCQGNSYE</sequence>
<protein>
    <submittedName>
        <fullName evidence="1">Ribosomal protein L23</fullName>
    </submittedName>
</protein>